<protein>
    <submittedName>
        <fullName evidence="1">16012_t:CDS:1</fullName>
    </submittedName>
</protein>
<sequence length="60" mass="6939">FHTLRDFSDIPNPDSVQELRNSLINNELNYNINILNDFVEQNTACLSEDQQAIFNEIVQA</sequence>
<proteinExistence type="predicted"/>
<keyword evidence="2" id="KW-1185">Reference proteome</keyword>
<reference evidence="1" key="1">
    <citation type="submission" date="2021-06" db="EMBL/GenBank/DDBJ databases">
        <authorList>
            <person name="Kallberg Y."/>
            <person name="Tangrot J."/>
            <person name="Rosling A."/>
        </authorList>
    </citation>
    <scope>NUCLEOTIDE SEQUENCE</scope>
    <source>
        <strain evidence="1">MA461A</strain>
    </source>
</reference>
<feature type="non-terminal residue" evidence="1">
    <location>
        <position position="1"/>
    </location>
</feature>
<name>A0ACA9RP62_9GLOM</name>
<comment type="caution">
    <text evidence="1">The sequence shown here is derived from an EMBL/GenBank/DDBJ whole genome shotgun (WGS) entry which is preliminary data.</text>
</comment>
<feature type="non-terminal residue" evidence="1">
    <location>
        <position position="60"/>
    </location>
</feature>
<gene>
    <name evidence="1" type="ORF">RPERSI_LOCUS21359</name>
</gene>
<accession>A0ACA9RP62</accession>
<evidence type="ECO:0000313" key="2">
    <source>
        <dbReference type="Proteomes" id="UP000789920"/>
    </source>
</evidence>
<evidence type="ECO:0000313" key="1">
    <source>
        <dbReference type="EMBL" id="CAG8802614.1"/>
    </source>
</evidence>
<dbReference type="Proteomes" id="UP000789920">
    <property type="component" value="Unassembled WGS sequence"/>
</dbReference>
<dbReference type="EMBL" id="CAJVQC010062383">
    <property type="protein sequence ID" value="CAG8802614.1"/>
    <property type="molecule type" value="Genomic_DNA"/>
</dbReference>
<organism evidence="1 2">
    <name type="scientific">Racocetra persica</name>
    <dbReference type="NCBI Taxonomy" id="160502"/>
    <lineage>
        <taxon>Eukaryota</taxon>
        <taxon>Fungi</taxon>
        <taxon>Fungi incertae sedis</taxon>
        <taxon>Mucoromycota</taxon>
        <taxon>Glomeromycotina</taxon>
        <taxon>Glomeromycetes</taxon>
        <taxon>Diversisporales</taxon>
        <taxon>Gigasporaceae</taxon>
        <taxon>Racocetra</taxon>
    </lineage>
</organism>